<feature type="binding site" evidence="5">
    <location>
        <position position="27"/>
    </location>
    <ligand>
        <name>Mg(2+)</name>
        <dbReference type="ChEBI" id="CHEBI:18420"/>
    </ligand>
</feature>
<dbReference type="NCBIfam" id="TIGR01460">
    <property type="entry name" value="HAD-SF-IIA"/>
    <property type="match status" value="1"/>
</dbReference>
<evidence type="ECO:0000256" key="4">
    <source>
        <dbReference type="PIRSR" id="PIRSR000915-2"/>
    </source>
</evidence>
<dbReference type="PANTHER" id="PTHR19288:SF93">
    <property type="entry name" value="FI11325P-RELATED"/>
    <property type="match status" value="1"/>
</dbReference>
<dbReference type="SUPFAM" id="SSF56784">
    <property type="entry name" value="HAD-like"/>
    <property type="match status" value="1"/>
</dbReference>
<evidence type="ECO:0000313" key="6">
    <source>
        <dbReference type="Ensembl" id="ENSCSAVP00000009541.1"/>
    </source>
</evidence>
<dbReference type="HOGENOM" id="CLU_043473_0_1_1"/>
<dbReference type="Gene3D" id="3.40.50.1000">
    <property type="entry name" value="HAD superfamily/HAD-like"/>
    <property type="match status" value="2"/>
</dbReference>
<comment type="cofactor">
    <cofactor evidence="5">
        <name>Mg(2+)</name>
        <dbReference type="ChEBI" id="CHEBI:18420"/>
    </cofactor>
    <text evidence="5">Divalent metal ions. Mg(2+) is the most effective.</text>
</comment>
<evidence type="ECO:0000256" key="2">
    <source>
        <dbReference type="PIRNR" id="PIRNR000915"/>
    </source>
</evidence>
<evidence type="ECO:0000256" key="3">
    <source>
        <dbReference type="PIRSR" id="PIRSR000915-1"/>
    </source>
</evidence>
<evidence type="ECO:0008006" key="8">
    <source>
        <dbReference type="Google" id="ProtNLM"/>
    </source>
</evidence>
<dbReference type="Proteomes" id="UP000007875">
    <property type="component" value="Unassembled WGS sequence"/>
</dbReference>
<protein>
    <recommendedName>
        <fullName evidence="8">Phosphoglycolate phosphatase</fullName>
    </recommendedName>
</protein>
<dbReference type="InterPro" id="IPR036412">
    <property type="entry name" value="HAD-like_sf"/>
</dbReference>
<feature type="active site" description="Nucleophile" evidence="3">
    <location>
        <position position="25"/>
    </location>
</feature>
<name>H2YW30_CIOSA</name>
<dbReference type="GeneTree" id="ENSGT00940000166723"/>
<reference evidence="7" key="1">
    <citation type="submission" date="2003-08" db="EMBL/GenBank/DDBJ databases">
        <authorList>
            <person name="Birren B."/>
            <person name="Nusbaum C."/>
            <person name="Abebe A."/>
            <person name="Abouelleil A."/>
            <person name="Adekoya E."/>
            <person name="Ait-zahra M."/>
            <person name="Allen N."/>
            <person name="Allen T."/>
            <person name="An P."/>
            <person name="Anderson M."/>
            <person name="Anderson S."/>
            <person name="Arachchi H."/>
            <person name="Armbruster J."/>
            <person name="Bachantsang P."/>
            <person name="Baldwin J."/>
            <person name="Barry A."/>
            <person name="Bayul T."/>
            <person name="Blitshsteyn B."/>
            <person name="Bloom T."/>
            <person name="Blye J."/>
            <person name="Boguslavskiy L."/>
            <person name="Borowsky M."/>
            <person name="Boukhgalter B."/>
            <person name="Brunache A."/>
            <person name="Butler J."/>
            <person name="Calixte N."/>
            <person name="Calvo S."/>
            <person name="Camarata J."/>
            <person name="Campo K."/>
            <person name="Chang J."/>
            <person name="Cheshatsang Y."/>
            <person name="Citroen M."/>
            <person name="Collymore A."/>
            <person name="Considine T."/>
            <person name="Cook A."/>
            <person name="Cooke P."/>
            <person name="Corum B."/>
            <person name="Cuomo C."/>
            <person name="David R."/>
            <person name="Dawoe T."/>
            <person name="Degray S."/>
            <person name="Dodge S."/>
            <person name="Dooley K."/>
            <person name="Dorje P."/>
            <person name="Dorjee K."/>
            <person name="Dorris L."/>
            <person name="Duffey N."/>
            <person name="Dupes A."/>
            <person name="Elkins T."/>
            <person name="Engels R."/>
            <person name="Erickson J."/>
            <person name="Farina A."/>
            <person name="Faro S."/>
            <person name="Ferreira P."/>
            <person name="Fischer H."/>
            <person name="Fitzgerald M."/>
            <person name="Foley K."/>
            <person name="Gage D."/>
            <person name="Galagan J."/>
            <person name="Gearin G."/>
            <person name="Gnerre S."/>
            <person name="Gnirke A."/>
            <person name="Goyette A."/>
            <person name="Graham J."/>
            <person name="Grandbois E."/>
            <person name="Gyaltsen K."/>
            <person name="Hafez N."/>
            <person name="Hagopian D."/>
            <person name="Hagos B."/>
            <person name="Hall J."/>
            <person name="Hatcher B."/>
            <person name="Heller A."/>
            <person name="Higgins H."/>
            <person name="Honan T."/>
            <person name="Horn A."/>
            <person name="Houde N."/>
            <person name="Hughes L."/>
            <person name="Hulme W."/>
            <person name="Husby E."/>
            <person name="Iliev I."/>
            <person name="Jaffe D."/>
            <person name="Jones C."/>
            <person name="Kamal M."/>
            <person name="Kamat A."/>
            <person name="Kamvysselis M."/>
            <person name="Karlsson E."/>
            <person name="Kells C."/>
            <person name="Kieu A."/>
            <person name="Kisner P."/>
            <person name="Kodira C."/>
            <person name="Kulbokas E."/>
            <person name="Labutti K."/>
            <person name="Lama D."/>
            <person name="Landers T."/>
            <person name="Leger J."/>
            <person name="Levine S."/>
            <person name="Lewis D."/>
            <person name="Lewis T."/>
            <person name="Lindblad-toh K."/>
            <person name="Liu X."/>
            <person name="Lokyitsang T."/>
            <person name="Lokyitsang Y."/>
            <person name="Lucien O."/>
            <person name="Lui A."/>
            <person name="Ma L.J."/>
            <person name="Mabbitt R."/>
            <person name="Macdonald J."/>
            <person name="Maclean C."/>
            <person name="Major J."/>
            <person name="Manning J."/>
            <person name="Marabella R."/>
            <person name="Maru K."/>
            <person name="Matthews C."/>
            <person name="Mauceli E."/>
            <person name="Mccarthy M."/>
            <person name="Mcdonough S."/>
            <person name="Mcghee T."/>
            <person name="Meldrim J."/>
            <person name="Meneus L."/>
            <person name="Mesirov J."/>
            <person name="Mihalev A."/>
            <person name="Mihova T."/>
            <person name="Mikkelsen T."/>
            <person name="Mlenga V."/>
            <person name="Moru K."/>
            <person name="Mozes J."/>
            <person name="Mulrain L."/>
            <person name="Munson G."/>
            <person name="Naylor J."/>
            <person name="Newes C."/>
            <person name="Nguyen C."/>
            <person name="Nguyen N."/>
            <person name="Nguyen T."/>
            <person name="Nicol R."/>
            <person name="Nielsen C."/>
            <person name="Nizzari M."/>
            <person name="Norbu C."/>
            <person name="Norbu N."/>
            <person name="O'donnell P."/>
            <person name="Okoawo O."/>
            <person name="O'leary S."/>
            <person name="Omotosho B."/>
            <person name="O'neill K."/>
            <person name="Osman S."/>
            <person name="Parker S."/>
            <person name="Perrin D."/>
            <person name="Phunkhang P."/>
            <person name="Piqani B."/>
            <person name="Purcell S."/>
            <person name="Rachupka T."/>
            <person name="Ramasamy U."/>
            <person name="Rameau R."/>
            <person name="Ray V."/>
            <person name="Raymond C."/>
            <person name="Retta R."/>
            <person name="Richardson S."/>
            <person name="Rise C."/>
            <person name="Rodriguez J."/>
            <person name="Rogers J."/>
            <person name="Rogov P."/>
            <person name="Rutman M."/>
            <person name="Schupbach R."/>
            <person name="Seaman C."/>
            <person name="Settipalli S."/>
            <person name="Sharpe T."/>
            <person name="Sheridan J."/>
            <person name="Sherpa N."/>
            <person name="Shi J."/>
            <person name="Smirnov S."/>
            <person name="Smith C."/>
            <person name="Sougnez C."/>
            <person name="Spencer B."/>
            <person name="Stalker J."/>
            <person name="Stange-thomann N."/>
            <person name="Stavropoulos S."/>
            <person name="Stetson K."/>
            <person name="Stone C."/>
            <person name="Stone S."/>
            <person name="Stubbs M."/>
            <person name="Talamas J."/>
            <person name="Tchuinga P."/>
            <person name="Tenzing P."/>
            <person name="Tesfaye S."/>
            <person name="Theodore J."/>
            <person name="Thoulutsang Y."/>
            <person name="Topham K."/>
            <person name="Towey S."/>
            <person name="Tsamla T."/>
            <person name="Tsomo N."/>
            <person name="Vallee D."/>
            <person name="Vassiliev H."/>
            <person name="Venkataraman V."/>
            <person name="Vinson J."/>
            <person name="Vo A."/>
            <person name="Wade C."/>
            <person name="Wang S."/>
            <person name="Wangchuk T."/>
            <person name="Wangdi T."/>
            <person name="Whittaker C."/>
            <person name="Wilkinson J."/>
            <person name="Wu Y."/>
            <person name="Wyman D."/>
            <person name="Yadav S."/>
            <person name="Yang S."/>
            <person name="Yang X."/>
            <person name="Yeager S."/>
            <person name="Yee E."/>
            <person name="Young G."/>
            <person name="Zainoun J."/>
            <person name="Zembeck L."/>
            <person name="Zimmer A."/>
            <person name="Zody M."/>
            <person name="Lander E."/>
        </authorList>
    </citation>
    <scope>NUCLEOTIDE SEQUENCE [LARGE SCALE GENOMIC DNA]</scope>
</reference>
<evidence type="ECO:0000313" key="7">
    <source>
        <dbReference type="Proteomes" id="UP000007875"/>
    </source>
</evidence>
<feature type="active site" description="Proton donor" evidence="3">
    <location>
        <position position="27"/>
    </location>
</feature>
<keyword evidence="5" id="KW-0479">Metal-binding</keyword>
<keyword evidence="7" id="KW-1185">Reference proteome</keyword>
<dbReference type="PANTHER" id="PTHR19288">
    <property type="entry name" value="4-NITROPHENYLPHOSPHATASE-RELATED"/>
    <property type="match status" value="1"/>
</dbReference>
<dbReference type="AlphaFoldDB" id="H2YW30"/>
<evidence type="ECO:0000256" key="1">
    <source>
        <dbReference type="ARBA" id="ARBA00022801"/>
    </source>
</evidence>
<keyword evidence="5" id="KW-0460">Magnesium</keyword>
<dbReference type="GO" id="GO:0016791">
    <property type="term" value="F:phosphatase activity"/>
    <property type="evidence" value="ECO:0007669"/>
    <property type="project" value="InterPro"/>
</dbReference>
<dbReference type="FunCoup" id="H2YW30">
    <property type="interactions" value="13"/>
</dbReference>
<dbReference type="PIRSF" id="PIRSF000915">
    <property type="entry name" value="PGP-type_phosphatase"/>
    <property type="match status" value="1"/>
</dbReference>
<dbReference type="NCBIfam" id="TIGR01452">
    <property type="entry name" value="PGP_euk"/>
    <property type="match status" value="1"/>
</dbReference>
<keyword evidence="1 2" id="KW-0378">Hydrolase</keyword>
<dbReference type="InterPro" id="IPR023214">
    <property type="entry name" value="HAD_sf"/>
</dbReference>
<dbReference type="Pfam" id="PF13242">
    <property type="entry name" value="Hydrolase_like"/>
    <property type="match status" value="1"/>
</dbReference>
<proteinExistence type="inferred from homology"/>
<dbReference type="OMA" id="GHISYTK"/>
<feature type="binding site" evidence="5">
    <location>
        <position position="25"/>
    </location>
    <ligand>
        <name>Mg(2+)</name>
        <dbReference type="ChEBI" id="CHEBI:18420"/>
    </ligand>
</feature>
<dbReference type="Ensembl" id="ENSCSAVT00000009658.1">
    <property type="protein sequence ID" value="ENSCSAVP00000009541.1"/>
    <property type="gene ID" value="ENSCSAVG00000005605.1"/>
</dbReference>
<sequence>MNLKHASSKSCFQEILSKIDTFLFDCDGVLWQGNHAVLGAPAVVSHLHNIGKRVCYVTNNSTKSRIKYVEKLLRLGFPADKDSVFSTAYTSALYLKHIAKIKGKVYLVGNPAMVEELDNFGIQHFGSGPDNQVTSQDFDEVRSCILENDVSAVLVGYDGHISYTKMIKAASYLSDPECIYIATNEDHRMPLDGERHVVPGTGCVVASITTSAGRQPDVIAGKPGSFMLECIKQTVQINHNRCMMVGDRMNTDILFGNRNGLDTLLVLSGVENQESLDRAAGSKDADLKSQVPKYFMGSIGDWENFVQ</sequence>
<evidence type="ECO:0000256" key="5">
    <source>
        <dbReference type="PIRSR" id="PIRSR000915-3"/>
    </source>
</evidence>
<feature type="binding site" evidence="4">
    <location>
        <position position="222"/>
    </location>
    <ligand>
        <name>substrate</name>
    </ligand>
</feature>
<dbReference type="Pfam" id="PF13344">
    <property type="entry name" value="Hydrolase_6"/>
    <property type="match status" value="1"/>
</dbReference>
<reference evidence="6" key="2">
    <citation type="submission" date="2025-08" db="UniProtKB">
        <authorList>
            <consortium name="Ensembl"/>
        </authorList>
    </citation>
    <scope>IDENTIFICATION</scope>
</reference>
<dbReference type="STRING" id="51511.ENSCSAVP00000009541"/>
<accession>H2YW30</accession>
<dbReference type="eggNOG" id="KOG2882">
    <property type="taxonomic scope" value="Eukaryota"/>
</dbReference>
<dbReference type="InterPro" id="IPR006349">
    <property type="entry name" value="PGP_euk"/>
</dbReference>
<feature type="binding site" evidence="5">
    <location>
        <position position="247"/>
    </location>
    <ligand>
        <name>Mg(2+)</name>
        <dbReference type="ChEBI" id="CHEBI:18420"/>
    </ligand>
</feature>
<organism evidence="6 7">
    <name type="scientific">Ciona savignyi</name>
    <name type="common">Pacific transparent sea squirt</name>
    <dbReference type="NCBI Taxonomy" id="51511"/>
    <lineage>
        <taxon>Eukaryota</taxon>
        <taxon>Metazoa</taxon>
        <taxon>Chordata</taxon>
        <taxon>Tunicata</taxon>
        <taxon>Ascidiacea</taxon>
        <taxon>Phlebobranchia</taxon>
        <taxon>Cionidae</taxon>
        <taxon>Ciona</taxon>
    </lineage>
</organism>
<comment type="similarity">
    <text evidence="2">Belongs to the HAD-like hydrolase superfamily.</text>
</comment>
<dbReference type="InParanoid" id="H2YW30"/>
<dbReference type="InterPro" id="IPR006357">
    <property type="entry name" value="HAD-SF_hydro_IIA"/>
</dbReference>
<reference evidence="6" key="3">
    <citation type="submission" date="2025-09" db="UniProtKB">
        <authorList>
            <consortium name="Ensembl"/>
        </authorList>
    </citation>
    <scope>IDENTIFICATION</scope>
</reference>
<dbReference type="GO" id="GO:0046872">
    <property type="term" value="F:metal ion binding"/>
    <property type="evidence" value="ECO:0007669"/>
    <property type="project" value="UniProtKB-KW"/>
</dbReference>
<dbReference type="GO" id="GO:0005737">
    <property type="term" value="C:cytoplasm"/>
    <property type="evidence" value="ECO:0007669"/>
    <property type="project" value="TreeGrafter"/>
</dbReference>